<evidence type="ECO:0000313" key="3">
    <source>
        <dbReference type="Proteomes" id="UP000499080"/>
    </source>
</evidence>
<accession>A0A4Y2HPC8</accession>
<evidence type="ECO:0000256" key="1">
    <source>
        <dbReference type="SAM" id="MobiDB-lite"/>
    </source>
</evidence>
<feature type="region of interest" description="Disordered" evidence="1">
    <location>
        <begin position="1"/>
        <end position="23"/>
    </location>
</feature>
<sequence length="137" mass="15960">MLSKPATGHSSCPPHDNNTLSGLCSEREMPRERHLMSLPVQVSYTFLITERLYFRGKKWYLVLSQANNHEPKFYPLLQNYSKIPLDSIEQLQAFLATPLLSRMRNVCTHHVESFLMRKCARKVLCKQSFEMSMVLEI</sequence>
<evidence type="ECO:0000313" key="2">
    <source>
        <dbReference type="EMBL" id="GBM66949.1"/>
    </source>
</evidence>
<gene>
    <name evidence="2" type="ORF">AVEN_57850_1</name>
</gene>
<keyword evidence="3" id="KW-1185">Reference proteome</keyword>
<dbReference type="Proteomes" id="UP000499080">
    <property type="component" value="Unassembled WGS sequence"/>
</dbReference>
<name>A0A4Y2HPC8_ARAVE</name>
<comment type="caution">
    <text evidence="2">The sequence shown here is derived from an EMBL/GenBank/DDBJ whole genome shotgun (WGS) entry which is preliminary data.</text>
</comment>
<reference evidence="2 3" key="1">
    <citation type="journal article" date="2019" name="Sci. Rep.">
        <title>Orb-weaving spider Araneus ventricosus genome elucidates the spidroin gene catalogue.</title>
        <authorList>
            <person name="Kono N."/>
            <person name="Nakamura H."/>
            <person name="Ohtoshi R."/>
            <person name="Moran D.A.P."/>
            <person name="Shinohara A."/>
            <person name="Yoshida Y."/>
            <person name="Fujiwara M."/>
            <person name="Mori M."/>
            <person name="Tomita M."/>
            <person name="Arakawa K."/>
        </authorList>
    </citation>
    <scope>NUCLEOTIDE SEQUENCE [LARGE SCALE GENOMIC DNA]</scope>
</reference>
<organism evidence="2 3">
    <name type="scientific">Araneus ventricosus</name>
    <name type="common">Orbweaver spider</name>
    <name type="synonym">Epeira ventricosa</name>
    <dbReference type="NCBI Taxonomy" id="182803"/>
    <lineage>
        <taxon>Eukaryota</taxon>
        <taxon>Metazoa</taxon>
        <taxon>Ecdysozoa</taxon>
        <taxon>Arthropoda</taxon>
        <taxon>Chelicerata</taxon>
        <taxon>Arachnida</taxon>
        <taxon>Araneae</taxon>
        <taxon>Araneomorphae</taxon>
        <taxon>Entelegynae</taxon>
        <taxon>Araneoidea</taxon>
        <taxon>Araneidae</taxon>
        <taxon>Araneus</taxon>
    </lineage>
</organism>
<dbReference type="AlphaFoldDB" id="A0A4Y2HPC8"/>
<protein>
    <submittedName>
        <fullName evidence="2">Uncharacterized protein</fullName>
    </submittedName>
</protein>
<dbReference type="EMBL" id="BGPR01002054">
    <property type="protein sequence ID" value="GBM66949.1"/>
    <property type="molecule type" value="Genomic_DNA"/>
</dbReference>
<proteinExistence type="predicted"/>